<reference evidence="2" key="1">
    <citation type="journal article" date="2011" name="Nat. Commun.">
        <title>Effector diversification within compartments of the Leptosphaeria maculans genome affected by Repeat-Induced Point mutations.</title>
        <authorList>
            <person name="Rouxel T."/>
            <person name="Grandaubert J."/>
            <person name="Hane J.K."/>
            <person name="Hoede C."/>
            <person name="van de Wouw A.P."/>
            <person name="Couloux A."/>
            <person name="Dominguez V."/>
            <person name="Anthouard V."/>
            <person name="Bally P."/>
            <person name="Bourras S."/>
            <person name="Cozijnsen A.J."/>
            <person name="Ciuffetti L.M."/>
            <person name="Degrave A."/>
            <person name="Dilmaghani A."/>
            <person name="Duret L."/>
            <person name="Fudal I."/>
            <person name="Goodwin S.B."/>
            <person name="Gout L."/>
            <person name="Glaser N."/>
            <person name="Linglin J."/>
            <person name="Kema G.H.J."/>
            <person name="Lapalu N."/>
            <person name="Lawrence C.B."/>
            <person name="May K."/>
            <person name="Meyer M."/>
            <person name="Ollivier B."/>
            <person name="Poulain J."/>
            <person name="Schoch C.L."/>
            <person name="Simon A."/>
            <person name="Spatafora J.W."/>
            <person name="Stachowiak A."/>
            <person name="Turgeon B.G."/>
            <person name="Tyler B.M."/>
            <person name="Vincent D."/>
            <person name="Weissenbach J."/>
            <person name="Amselem J."/>
            <person name="Quesneville H."/>
            <person name="Oliver R.P."/>
            <person name="Wincker P."/>
            <person name="Balesdent M.-H."/>
            <person name="Howlett B.J."/>
        </authorList>
    </citation>
    <scope>NUCLEOTIDE SEQUENCE [LARGE SCALE GENOMIC DNA]</scope>
    <source>
        <strain evidence="2">JN3 / isolate v23.1.3 / race Av1-4-5-6-7-8</strain>
    </source>
</reference>
<proteinExistence type="predicted"/>
<evidence type="ECO:0000313" key="2">
    <source>
        <dbReference type="Proteomes" id="UP000002668"/>
    </source>
</evidence>
<organism evidence="2">
    <name type="scientific">Leptosphaeria maculans (strain JN3 / isolate v23.1.3 / race Av1-4-5-6-7-8)</name>
    <name type="common">Blackleg fungus</name>
    <name type="synonym">Phoma lingam</name>
    <dbReference type="NCBI Taxonomy" id="985895"/>
    <lineage>
        <taxon>Eukaryota</taxon>
        <taxon>Fungi</taxon>
        <taxon>Dikarya</taxon>
        <taxon>Ascomycota</taxon>
        <taxon>Pezizomycotina</taxon>
        <taxon>Dothideomycetes</taxon>
        <taxon>Pleosporomycetidae</taxon>
        <taxon>Pleosporales</taxon>
        <taxon>Pleosporineae</taxon>
        <taxon>Leptosphaeriaceae</taxon>
        <taxon>Plenodomus</taxon>
        <taxon>Plenodomus lingam/Leptosphaeria maculans species complex</taxon>
    </lineage>
</organism>
<gene>
    <name evidence="1" type="ORF">LEMA_uP122670.1</name>
</gene>
<evidence type="ECO:0000313" key="1">
    <source>
        <dbReference type="EMBL" id="CBX94288.1"/>
    </source>
</evidence>
<dbReference type="HOGENOM" id="CLU_3242298_0_0_1"/>
<dbReference type="EMBL" id="FP929121">
    <property type="protein sequence ID" value="CBX94288.1"/>
    <property type="molecule type" value="Genomic_DNA"/>
</dbReference>
<sequence>MTSEEGWLYSSTQSLLALLARPMMPMPMRHGARPSIITPSLVE</sequence>
<protein>
    <submittedName>
        <fullName evidence="1">Predicted protein</fullName>
    </submittedName>
</protein>
<dbReference type="AlphaFoldDB" id="E4ZSA8"/>
<name>E4ZSA8_LEPMJ</name>
<dbReference type="InParanoid" id="E4ZSA8"/>
<keyword evidence="2" id="KW-1185">Reference proteome</keyword>
<dbReference type="Proteomes" id="UP000002668">
    <property type="component" value="Genome"/>
</dbReference>
<dbReference type="VEuPathDB" id="FungiDB:LEMA_uP122670.1"/>
<accession>E4ZSA8</accession>